<comment type="caution">
    <text evidence="5">The sequence shown here is derived from an EMBL/GenBank/DDBJ whole genome shotgun (WGS) entry which is preliminary data.</text>
</comment>
<evidence type="ECO:0000313" key="6">
    <source>
        <dbReference type="Proteomes" id="UP001497497"/>
    </source>
</evidence>
<accession>A0AAV2HTQ6</accession>
<name>A0AAV2HTQ6_LYMST</name>
<dbReference type="SUPFAM" id="SSF49899">
    <property type="entry name" value="Concanavalin A-like lectins/glucanases"/>
    <property type="match status" value="2"/>
</dbReference>
<feature type="region of interest" description="Disordered" evidence="2">
    <location>
        <begin position="691"/>
        <end position="710"/>
    </location>
</feature>
<evidence type="ECO:0000256" key="2">
    <source>
        <dbReference type="SAM" id="MobiDB-lite"/>
    </source>
</evidence>
<sequence length="1313" mass="149723">MSRICDGHVVLRACCVVLLILIHSKLITAKKTKQPGFDRPTRGDTWEDSLSGCEGCPDFATEKEGTSSHSSIPKTRLNTHLGVFVSKGNNEIMKDISERNKGLLPSKSEKAIRDRSAKRRKMGKLRAVKISHSLNLKKTTSQGKKPDKKVFKGYLPKQLLNSDFEDAKNGDMINDMQSAQEDDGWIWDMLDRDLKVKSPNITRNYEELMLHVHGIFQKFGYSIQKLDSKYQDIFKGTRNGIMLGARHVVENLNKISDAIYGSVLGITNFTRNLFVKAHNKQHENKDQLLAILTEQVIDEKDFGNQLDKSYESQRKLERTLREVQNFKMKSMQGQARLKQVRQLFSENYDQAMIRDYFSYLNVTILSINRCMRKSPPLREIERKMSISVILNEDFGAVGGLLRNSSDILNRALMLFREMQSALIASKLKKINSYELSQNKPWVFRENTGQKLVWKAKSHANNLENRSSSLQRYLARPKAVDVLLLSRNNNSNDFQSLRRVAFDLKRLIKEMYSSLDVIRKYIGGKSTITLPKSCTLELEGSGDDSLEISSDCIKEGSGITEFEDTQKLMPDDEDFSFIDESQHKEAQELPPLRQLTLDVTDYTSRLLKQSQKIYWNSQNLNNWLDTIKSRFSMLQRNGIKPKILMADVAEKSIMFQEIKTKIQQVLHKVEYLKTNKWDDEVKKANDMLENAKKHKLSQEIKPPQRGSKTDFQDTESKLLSSENSIQLLRSMTTKSCGKIRTQLTNMKLNISLLQQKVEKARQIFTSLQIAISKDRQSHIPIPIMQDNTSSLSLTTSLQIHIKPSSLDGMVLLLAGNEFAILGIILDKGEVKVTNSATVVDFGLTPLTVTQWYKLDMLRIGDSFNLTVTSQDGAVQSISKTVEIEELTQPLPRMAYIGGVPETLRVSSQSERKPWEGCVGDLFVNGQALSLFRLDSERRGPELCSNHWIVGKRNTSTVFNGNGFVHYSIPYQERTETVILRFKTKQRTASLMSINNKLWRTFQTVVLSNGTLNIKSTVEDKTMWLSLKYALKGGQDYILKIISGNGRFSFELNGDKAAFSEEKSSLMVPNNLRDGILVGAFISNDHQFTNSSFRPFIGCVQEVNFNDKRLPLSSADEVFSAYLGHCEVSSLNIWQSCWQWIRGSKSLILEEVNDSNRISILVSQDAQGMLLHYSKKDKFRINVLLRKDGITLTSQDKKYAISRPSKYDSWFYAITVTDLGKKVLVKAWNQTEVITYEEGWFTFFRRPDMSQPHTIVVGDQSDERPFTGGATQFVVGNRLHDLSTFSATHKLSHCQKMQEVRLELNHMFTQTCSYA</sequence>
<proteinExistence type="predicted"/>
<dbReference type="InterPro" id="IPR013320">
    <property type="entry name" value="ConA-like_dom_sf"/>
</dbReference>
<evidence type="ECO:0000256" key="3">
    <source>
        <dbReference type="SAM" id="SignalP"/>
    </source>
</evidence>
<dbReference type="Proteomes" id="UP001497497">
    <property type="component" value="Unassembled WGS sequence"/>
</dbReference>
<dbReference type="Pfam" id="PF02210">
    <property type="entry name" value="Laminin_G_2"/>
    <property type="match status" value="2"/>
</dbReference>
<feature type="disulfide bond" evidence="1">
    <location>
        <begin position="1097"/>
        <end position="1124"/>
    </location>
</feature>
<dbReference type="InterPro" id="IPR001791">
    <property type="entry name" value="Laminin_G"/>
</dbReference>
<organism evidence="5 6">
    <name type="scientific">Lymnaea stagnalis</name>
    <name type="common">Great pond snail</name>
    <name type="synonym">Helix stagnalis</name>
    <dbReference type="NCBI Taxonomy" id="6523"/>
    <lineage>
        <taxon>Eukaryota</taxon>
        <taxon>Metazoa</taxon>
        <taxon>Spiralia</taxon>
        <taxon>Lophotrochozoa</taxon>
        <taxon>Mollusca</taxon>
        <taxon>Gastropoda</taxon>
        <taxon>Heterobranchia</taxon>
        <taxon>Euthyneura</taxon>
        <taxon>Panpulmonata</taxon>
        <taxon>Hygrophila</taxon>
        <taxon>Lymnaeoidea</taxon>
        <taxon>Lymnaeidae</taxon>
        <taxon>Lymnaea</taxon>
    </lineage>
</organism>
<evidence type="ECO:0000256" key="1">
    <source>
        <dbReference type="PROSITE-ProRule" id="PRU00122"/>
    </source>
</evidence>
<evidence type="ECO:0000259" key="4">
    <source>
        <dbReference type="PROSITE" id="PS50025"/>
    </source>
</evidence>
<reference evidence="5 6" key="1">
    <citation type="submission" date="2024-04" db="EMBL/GenBank/DDBJ databases">
        <authorList>
            <consortium name="Genoscope - CEA"/>
            <person name="William W."/>
        </authorList>
    </citation>
    <scope>NUCLEOTIDE SEQUENCE [LARGE SCALE GENOMIC DNA]</scope>
</reference>
<dbReference type="SMART" id="SM00282">
    <property type="entry name" value="LamG"/>
    <property type="match status" value="2"/>
</dbReference>
<feature type="domain" description="Laminin G" evidence="4">
    <location>
        <begin position="954"/>
        <end position="1124"/>
    </location>
</feature>
<dbReference type="CDD" id="cd00110">
    <property type="entry name" value="LamG"/>
    <property type="match status" value="2"/>
</dbReference>
<dbReference type="PROSITE" id="PS50025">
    <property type="entry name" value="LAM_G_DOMAIN"/>
    <property type="match status" value="2"/>
</dbReference>
<keyword evidence="6" id="KW-1185">Reference proteome</keyword>
<keyword evidence="1" id="KW-1015">Disulfide bond</keyword>
<keyword evidence="3" id="KW-0732">Signal</keyword>
<protein>
    <recommendedName>
        <fullName evidence="4">Laminin G domain-containing protein</fullName>
    </recommendedName>
</protein>
<evidence type="ECO:0000313" key="5">
    <source>
        <dbReference type="EMBL" id="CAL1537467.1"/>
    </source>
</evidence>
<dbReference type="EMBL" id="CAXITT010000263">
    <property type="protein sequence ID" value="CAL1537467.1"/>
    <property type="molecule type" value="Genomic_DNA"/>
</dbReference>
<comment type="caution">
    <text evidence="1">Lacks conserved residue(s) required for the propagation of feature annotation.</text>
</comment>
<feature type="chain" id="PRO_5043685222" description="Laminin G domain-containing protein" evidence="3">
    <location>
        <begin position="30"/>
        <end position="1313"/>
    </location>
</feature>
<gene>
    <name evidence="5" type="ORF">GSLYS_00011380001</name>
</gene>
<dbReference type="Gene3D" id="2.60.120.200">
    <property type="match status" value="2"/>
</dbReference>
<feature type="signal peptide" evidence="3">
    <location>
        <begin position="1"/>
        <end position="29"/>
    </location>
</feature>
<feature type="domain" description="Laminin G" evidence="4">
    <location>
        <begin position="767"/>
        <end position="942"/>
    </location>
</feature>